<dbReference type="NCBIfam" id="TIGR00022">
    <property type="entry name" value="YhcH/YjgK/YiaL family protein"/>
    <property type="match status" value="1"/>
</dbReference>
<dbReference type="KEGG" id="awd:AWOD_II_0980"/>
<dbReference type="PANTHER" id="PTHR34986:SF4">
    <property type="entry name" value="EVOLVED BETA-GALACTOSIDASE SUBUNIT BETA-RELATED"/>
    <property type="match status" value="1"/>
</dbReference>
<gene>
    <name evidence="1" type="ORF">AWOD_II_0980</name>
</gene>
<evidence type="ECO:0008006" key="3">
    <source>
        <dbReference type="Google" id="ProtNLM"/>
    </source>
</evidence>
<protein>
    <recommendedName>
        <fullName evidence="3">Toxin-antitoxin biofilm protein TabA</fullName>
    </recommendedName>
</protein>
<dbReference type="GO" id="GO:0044010">
    <property type="term" value="P:single-species biofilm formation"/>
    <property type="evidence" value="ECO:0007669"/>
    <property type="project" value="TreeGrafter"/>
</dbReference>
<dbReference type="Proteomes" id="UP000032427">
    <property type="component" value="Chromosome 2"/>
</dbReference>
<dbReference type="Pfam" id="PF04074">
    <property type="entry name" value="DUF386"/>
    <property type="match status" value="1"/>
</dbReference>
<accession>A0A090IDB8</accession>
<dbReference type="STRING" id="80852.AWOD_II_0980"/>
<evidence type="ECO:0000313" key="2">
    <source>
        <dbReference type="Proteomes" id="UP000032427"/>
    </source>
</evidence>
<proteinExistence type="predicted"/>
<dbReference type="GO" id="GO:0005829">
    <property type="term" value="C:cytosol"/>
    <property type="evidence" value="ECO:0007669"/>
    <property type="project" value="TreeGrafter"/>
</dbReference>
<reference evidence="2" key="1">
    <citation type="submission" date="2014-09" db="EMBL/GenBank/DDBJ databases">
        <authorList>
            <person name="Hjerde E."/>
        </authorList>
    </citation>
    <scope>NUCLEOTIDE SEQUENCE [LARGE SCALE GENOMIC DNA]</scope>
    <source>
        <strain evidence="2">06/09/139</strain>
    </source>
</reference>
<dbReference type="Gene3D" id="2.60.120.370">
    <property type="entry name" value="YhcH/YjgK/YiaL"/>
    <property type="match status" value="1"/>
</dbReference>
<dbReference type="OrthoDB" id="6196468at2"/>
<dbReference type="AlphaFoldDB" id="A0A090IDB8"/>
<dbReference type="GeneID" id="28543235"/>
<evidence type="ECO:0000313" key="1">
    <source>
        <dbReference type="EMBL" id="CED57599.1"/>
    </source>
</evidence>
<organism evidence="1 2">
    <name type="scientific">Aliivibrio wodanis</name>
    <dbReference type="NCBI Taxonomy" id="80852"/>
    <lineage>
        <taxon>Bacteria</taxon>
        <taxon>Pseudomonadati</taxon>
        <taxon>Pseudomonadota</taxon>
        <taxon>Gammaproteobacteria</taxon>
        <taxon>Vibrionales</taxon>
        <taxon>Vibrionaceae</taxon>
        <taxon>Aliivibrio</taxon>
    </lineage>
</organism>
<dbReference type="InterPro" id="IPR037012">
    <property type="entry name" value="NanQ/TabA/YiaL_sf"/>
</dbReference>
<keyword evidence="2" id="KW-1185">Reference proteome</keyword>
<name>A0A090IDB8_9GAMM</name>
<dbReference type="PANTHER" id="PTHR34986">
    <property type="entry name" value="EVOLVED BETA-GALACTOSIDASE SUBUNIT BETA"/>
    <property type="match status" value="1"/>
</dbReference>
<dbReference type="EMBL" id="LN554847">
    <property type="protein sequence ID" value="CED57599.1"/>
    <property type="molecule type" value="Genomic_DNA"/>
</dbReference>
<sequence>MFKGKWSDDIQGAALHPVIIEIIQKVKEKTANNTEVGNYPLSYDESVYFIVDDKTELREKRRSEIHHKYLDVQLILEGTETFGYSDYPLLSIEDDYLAEKDIAFSNDVQDEQFVTLKAGEFIIFTPKQPHRPLVAVDDKPAAVKKLIIKVNSALLM</sequence>
<dbReference type="PATRIC" id="fig|80852.17.peg.3779"/>
<dbReference type="HOGENOM" id="CLU_107139_3_0_6"/>
<dbReference type="InterPro" id="IPR004375">
    <property type="entry name" value="NanQ/TabA/YiaL"/>
</dbReference>
<dbReference type="SUPFAM" id="SSF51197">
    <property type="entry name" value="Clavaminate synthase-like"/>
    <property type="match status" value="1"/>
</dbReference>